<keyword evidence="2" id="KW-1185">Reference proteome</keyword>
<organism evidence="1 2">
    <name type="scientific">Halopenitus salinus</name>
    <dbReference type="NCBI Taxonomy" id="1198295"/>
    <lineage>
        <taxon>Archaea</taxon>
        <taxon>Methanobacteriati</taxon>
        <taxon>Methanobacteriota</taxon>
        <taxon>Stenosarchaea group</taxon>
        <taxon>Halobacteria</taxon>
        <taxon>Halobacteriales</taxon>
        <taxon>Haloferacaceae</taxon>
        <taxon>Halopenitus</taxon>
    </lineage>
</organism>
<accession>A0ABD5UYB7</accession>
<dbReference type="AlphaFoldDB" id="A0ABD5UYB7"/>
<dbReference type="EMBL" id="JBHSXL010000006">
    <property type="protein sequence ID" value="MFC6892332.1"/>
    <property type="molecule type" value="Genomic_DNA"/>
</dbReference>
<protein>
    <recommendedName>
        <fullName evidence="3">ArsR family transcriptional regulator</fullName>
    </recommendedName>
</protein>
<reference evidence="1 2" key="1">
    <citation type="journal article" date="2019" name="Int. J. Syst. Evol. Microbiol.">
        <title>The Global Catalogue of Microorganisms (GCM) 10K type strain sequencing project: providing services to taxonomists for standard genome sequencing and annotation.</title>
        <authorList>
            <consortium name="The Broad Institute Genomics Platform"/>
            <consortium name="The Broad Institute Genome Sequencing Center for Infectious Disease"/>
            <person name="Wu L."/>
            <person name="Ma J."/>
        </authorList>
    </citation>
    <scope>NUCLEOTIDE SEQUENCE [LARGE SCALE GENOMIC DNA]</scope>
    <source>
        <strain evidence="1 2">SKJ47</strain>
    </source>
</reference>
<evidence type="ECO:0000313" key="2">
    <source>
        <dbReference type="Proteomes" id="UP001596296"/>
    </source>
</evidence>
<evidence type="ECO:0008006" key="3">
    <source>
        <dbReference type="Google" id="ProtNLM"/>
    </source>
</evidence>
<comment type="caution">
    <text evidence="1">The sequence shown here is derived from an EMBL/GenBank/DDBJ whole genome shotgun (WGS) entry which is preliminary data.</text>
</comment>
<evidence type="ECO:0000313" key="1">
    <source>
        <dbReference type="EMBL" id="MFC6892332.1"/>
    </source>
</evidence>
<name>A0ABD5UYB7_9EURY</name>
<dbReference type="Proteomes" id="UP001596296">
    <property type="component" value="Unassembled WGS sequence"/>
</dbReference>
<proteinExistence type="predicted"/>
<sequence length="94" mass="10941">MESPPERSLSLPEAANMPDYRLDPERLTHDLVHHHLPMMERAGFIEWRREPFEASRGDRFEEIAAVLEAIASYEDLPQRLRTGCHLFEKIGGDR</sequence>
<gene>
    <name evidence="1" type="ORF">ACFQE9_06875</name>
</gene>